<dbReference type="AlphaFoldDB" id="A0A2U1BBY1"/>
<comment type="caution">
    <text evidence="5">The sequence shown here is derived from an EMBL/GenBank/DDBJ whole genome shotgun (WGS) entry which is preliminary data.</text>
</comment>
<evidence type="ECO:0000256" key="3">
    <source>
        <dbReference type="ARBA" id="ARBA00023172"/>
    </source>
</evidence>
<dbReference type="CDD" id="cd01189">
    <property type="entry name" value="INT_ICEBs1_C_like"/>
    <property type="match status" value="1"/>
</dbReference>
<dbReference type="EMBL" id="QEKK01000020">
    <property type="protein sequence ID" value="PVY46160.1"/>
    <property type="molecule type" value="Genomic_DNA"/>
</dbReference>
<dbReference type="GeneID" id="93230649"/>
<dbReference type="GO" id="GO:0015074">
    <property type="term" value="P:DNA integration"/>
    <property type="evidence" value="ECO:0007669"/>
    <property type="project" value="InterPro"/>
</dbReference>
<dbReference type="RefSeq" id="WP_165366662.1">
    <property type="nucleotide sequence ID" value="NZ_CP011524.1"/>
</dbReference>
<dbReference type="InterPro" id="IPR002104">
    <property type="entry name" value="Integrase_catalytic"/>
</dbReference>
<dbReference type="PANTHER" id="PTHR30349:SF64">
    <property type="entry name" value="PROPHAGE INTEGRASE INTD-RELATED"/>
    <property type="match status" value="1"/>
</dbReference>
<name>A0A2U1BBY1_9FIRM</name>
<dbReference type="PANTHER" id="PTHR30349">
    <property type="entry name" value="PHAGE INTEGRASE-RELATED"/>
    <property type="match status" value="1"/>
</dbReference>
<dbReference type="InterPro" id="IPR013762">
    <property type="entry name" value="Integrase-like_cat_sf"/>
</dbReference>
<dbReference type="Pfam" id="PF22022">
    <property type="entry name" value="Phage_int_M"/>
    <property type="match status" value="1"/>
</dbReference>
<dbReference type="Gene3D" id="1.10.150.130">
    <property type="match status" value="1"/>
</dbReference>
<keyword evidence="3" id="KW-0233">DNA recombination</keyword>
<dbReference type="Pfam" id="PF00589">
    <property type="entry name" value="Phage_integrase"/>
    <property type="match status" value="1"/>
</dbReference>
<dbReference type="Proteomes" id="UP000245778">
    <property type="component" value="Unassembled WGS sequence"/>
</dbReference>
<dbReference type="InterPro" id="IPR050090">
    <property type="entry name" value="Tyrosine_recombinase_XerCD"/>
</dbReference>
<dbReference type="SUPFAM" id="SSF56349">
    <property type="entry name" value="DNA breaking-rejoining enzymes"/>
    <property type="match status" value="1"/>
</dbReference>
<dbReference type="GO" id="GO:0006310">
    <property type="term" value="P:DNA recombination"/>
    <property type="evidence" value="ECO:0007669"/>
    <property type="project" value="UniProtKB-KW"/>
</dbReference>
<dbReference type="PROSITE" id="PS51898">
    <property type="entry name" value="TYR_RECOMBINASE"/>
    <property type="match status" value="1"/>
</dbReference>
<keyword evidence="2" id="KW-0238">DNA-binding</keyword>
<feature type="domain" description="Tyr recombinase" evidence="4">
    <location>
        <begin position="194"/>
        <end position="386"/>
    </location>
</feature>
<organism evidence="5 6">
    <name type="scientific">Intestinimonas butyriciproducens</name>
    <dbReference type="NCBI Taxonomy" id="1297617"/>
    <lineage>
        <taxon>Bacteria</taxon>
        <taxon>Bacillati</taxon>
        <taxon>Bacillota</taxon>
        <taxon>Clostridia</taxon>
        <taxon>Eubacteriales</taxon>
        <taxon>Intestinimonas</taxon>
    </lineage>
</organism>
<reference evidence="5 6" key="1">
    <citation type="submission" date="2018-04" db="EMBL/GenBank/DDBJ databases">
        <title>Genomic Encyclopedia of Type Strains, Phase IV (KMG-IV): sequencing the most valuable type-strain genomes for metagenomic binning, comparative biology and taxonomic classification.</title>
        <authorList>
            <person name="Goeker M."/>
        </authorList>
    </citation>
    <scope>NUCLEOTIDE SEQUENCE [LARGE SCALE GENOMIC DNA]</scope>
    <source>
        <strain evidence="5 6">DSM 26588</strain>
    </source>
</reference>
<evidence type="ECO:0000313" key="6">
    <source>
        <dbReference type="Proteomes" id="UP000245778"/>
    </source>
</evidence>
<dbReference type="Gene3D" id="1.10.443.10">
    <property type="entry name" value="Intergrase catalytic core"/>
    <property type="match status" value="1"/>
</dbReference>
<sequence length="397" mass="45021">MASYKKTTDAGGATVYKVQVSNGRGRKVTRSWRPEPGWSAKTIKRELDKFAANLENELAEGTLKTRQEDLEERRLAALEAAKIKTLRQYADGVFMSAKEATFSENSRSNYRQCLDKHILPVLGDFPMRDITPSMLTKLLLDFQKSGKAHSSAVKLYNILNGVFKMAFLDDSIQENPMLRVTRPKPRKNEHVKEESEKAYTVQQLRHILKCLDNEPLKWQAYINLVADTGMRRGEACGLQWTDVDFKKGCITIRRNLQYTSAAGIYEDTPKNRKSRPIDIGPDVVKLLRQLQTEQSSKCISKWIFTQDGSSDPMHPQSPTRYFKKFGQRYGVEDFHPHKLRHTSASLALTNGADVVSVSERLGHSDTAVTLRMYAHANEESIRRAGQVVRDALKAEGE</sequence>
<dbReference type="GO" id="GO:0003677">
    <property type="term" value="F:DNA binding"/>
    <property type="evidence" value="ECO:0007669"/>
    <property type="project" value="UniProtKB-KW"/>
</dbReference>
<dbReference type="InterPro" id="IPR053876">
    <property type="entry name" value="Phage_int_M"/>
</dbReference>
<dbReference type="InterPro" id="IPR010998">
    <property type="entry name" value="Integrase_recombinase_N"/>
</dbReference>
<evidence type="ECO:0000313" key="5">
    <source>
        <dbReference type="EMBL" id="PVY46160.1"/>
    </source>
</evidence>
<evidence type="ECO:0000256" key="2">
    <source>
        <dbReference type="ARBA" id="ARBA00023125"/>
    </source>
</evidence>
<dbReference type="InterPro" id="IPR011010">
    <property type="entry name" value="DNA_brk_join_enz"/>
</dbReference>
<evidence type="ECO:0000256" key="1">
    <source>
        <dbReference type="ARBA" id="ARBA00008857"/>
    </source>
</evidence>
<evidence type="ECO:0000259" key="4">
    <source>
        <dbReference type="PROSITE" id="PS51898"/>
    </source>
</evidence>
<accession>A0A2U1BBY1</accession>
<protein>
    <submittedName>
        <fullName evidence="5">Integrase</fullName>
    </submittedName>
</protein>
<comment type="similarity">
    <text evidence="1">Belongs to the 'phage' integrase family.</text>
</comment>
<gene>
    <name evidence="5" type="ORF">C7373_1209</name>
</gene>
<proteinExistence type="inferred from homology"/>